<dbReference type="InterPro" id="IPR052179">
    <property type="entry name" value="DD-CPase-like"/>
</dbReference>
<dbReference type="SUPFAM" id="SSF55166">
    <property type="entry name" value="Hedgehog/DD-peptidase"/>
    <property type="match status" value="1"/>
</dbReference>
<dbReference type="Gene3D" id="3.30.200.180">
    <property type="match status" value="1"/>
</dbReference>
<dbReference type="InterPro" id="IPR003709">
    <property type="entry name" value="VanY-like_core_dom"/>
</dbReference>
<proteinExistence type="predicted"/>
<dbReference type="CDD" id="cd14849">
    <property type="entry name" value="DD-dipeptidase_VanXYc"/>
    <property type="match status" value="1"/>
</dbReference>
<reference evidence="2" key="1">
    <citation type="submission" date="2022-06" db="EMBL/GenBank/DDBJ databases">
        <title>Genome sequencing of Brevibacillus sp. BB3-R1.</title>
        <authorList>
            <person name="Heo J."/>
            <person name="Lee D."/>
            <person name="Won M."/>
            <person name="Han B.-H."/>
            <person name="Hong S.-B."/>
            <person name="Kwon S.-W."/>
        </authorList>
    </citation>
    <scope>NUCLEOTIDE SEQUENCE</scope>
    <source>
        <strain evidence="2">BB3-R1</strain>
    </source>
</reference>
<keyword evidence="3" id="KW-1185">Reference proteome</keyword>
<dbReference type="InterPro" id="IPR009045">
    <property type="entry name" value="Zn_M74/Hedgehog-like"/>
</dbReference>
<dbReference type="EMBL" id="CP098755">
    <property type="protein sequence ID" value="USG67867.1"/>
    <property type="molecule type" value="Genomic_DNA"/>
</dbReference>
<accession>A0ABY4WLA3</accession>
<dbReference type="Proteomes" id="UP001056500">
    <property type="component" value="Chromosome"/>
</dbReference>
<evidence type="ECO:0000313" key="3">
    <source>
        <dbReference type="Proteomes" id="UP001056500"/>
    </source>
</evidence>
<gene>
    <name evidence="2" type="ORF">NDK47_11550</name>
</gene>
<dbReference type="Pfam" id="PF02557">
    <property type="entry name" value="VanY"/>
    <property type="match status" value="1"/>
</dbReference>
<organism evidence="2 3">
    <name type="scientific">Brevibacillus ruminantium</name>
    <dbReference type="NCBI Taxonomy" id="2950604"/>
    <lineage>
        <taxon>Bacteria</taxon>
        <taxon>Bacillati</taxon>
        <taxon>Bacillota</taxon>
        <taxon>Bacilli</taxon>
        <taxon>Bacillales</taxon>
        <taxon>Paenibacillaceae</taxon>
        <taxon>Brevibacillus</taxon>
    </lineage>
</organism>
<dbReference type="PANTHER" id="PTHR34385:SF1">
    <property type="entry name" value="PEPTIDOGLYCAN L-ALANYL-D-GLUTAMATE ENDOPEPTIDASE CWLK"/>
    <property type="match status" value="1"/>
</dbReference>
<evidence type="ECO:0000313" key="2">
    <source>
        <dbReference type="EMBL" id="USG67867.1"/>
    </source>
</evidence>
<dbReference type="Gene3D" id="3.30.1380.10">
    <property type="match status" value="1"/>
</dbReference>
<protein>
    <submittedName>
        <fullName evidence="2">M15 family metallopeptidase</fullName>
    </submittedName>
</protein>
<dbReference type="RefSeq" id="WP_251874960.1">
    <property type="nucleotide sequence ID" value="NZ_CP098755.1"/>
</dbReference>
<sequence>MKQADKHTFSTLSLNSENMYHGHLILVNRYHPIRWQNDDGILLNRMRLIDGIHHNIMLEHTAAAMLGKLLKACNAEHGIVPVSGYRSKAEQKNIYDQSLYENGLEFTKQYVARPNESEHQTGMAIDVGERKEEIDFICPSFPDHGVCRTFRQRASEYGFIKRYAKEKEQLTGISDEPWHFRYVGYPHAALMEKHQLCLEEYIQFLKNYEFHGEHLLVDDEAIEIYYVKAGETVTQIPLVDGARCEISGNNVDGFIVTLFHQEYSDGYR</sequence>
<evidence type="ECO:0000259" key="1">
    <source>
        <dbReference type="Pfam" id="PF02557"/>
    </source>
</evidence>
<dbReference type="PANTHER" id="PTHR34385">
    <property type="entry name" value="D-ALANYL-D-ALANINE CARBOXYPEPTIDASE"/>
    <property type="match status" value="1"/>
</dbReference>
<feature type="domain" description="D-alanyl-D-alanine carboxypeptidase-like core" evidence="1">
    <location>
        <begin position="56"/>
        <end position="184"/>
    </location>
</feature>
<name>A0ABY4WLA3_9BACL</name>